<protein>
    <submittedName>
        <fullName evidence="1">Uncharacterized protein</fullName>
    </submittedName>
</protein>
<comment type="caution">
    <text evidence="1">The sequence shown here is derived from an EMBL/GenBank/DDBJ whole genome shotgun (WGS) entry which is preliminary data.</text>
</comment>
<evidence type="ECO:0000313" key="1">
    <source>
        <dbReference type="EMBL" id="MPN20973.1"/>
    </source>
</evidence>
<dbReference type="AlphaFoldDB" id="A0A645GAR0"/>
<proteinExistence type="predicted"/>
<accession>A0A645GAR0</accession>
<organism evidence="1">
    <name type="scientific">bioreactor metagenome</name>
    <dbReference type="NCBI Taxonomy" id="1076179"/>
    <lineage>
        <taxon>unclassified sequences</taxon>
        <taxon>metagenomes</taxon>
        <taxon>ecological metagenomes</taxon>
    </lineage>
</organism>
<reference evidence="1" key="1">
    <citation type="submission" date="2019-08" db="EMBL/GenBank/DDBJ databases">
        <authorList>
            <person name="Kucharzyk K."/>
            <person name="Murdoch R.W."/>
            <person name="Higgins S."/>
            <person name="Loffler F."/>
        </authorList>
    </citation>
    <scope>NUCLEOTIDE SEQUENCE</scope>
</reference>
<name>A0A645GAR0_9ZZZZ</name>
<gene>
    <name evidence="1" type="ORF">SDC9_168352</name>
</gene>
<sequence>MNQSAALPFGDCAMDEIGPVILQSVDEGSGPFVEVFRMDPEAIERQDFLDFQTVPLFAVNAVRTPEVRNAREGGNARAGENQRVTRRRELLKQSVDAIHAFPVSVSK</sequence>
<dbReference type="EMBL" id="VSSQ01068833">
    <property type="protein sequence ID" value="MPN20973.1"/>
    <property type="molecule type" value="Genomic_DNA"/>
</dbReference>